<feature type="transmembrane region" description="Helical" evidence="1">
    <location>
        <begin position="172"/>
        <end position="197"/>
    </location>
</feature>
<feature type="transmembrane region" description="Helical" evidence="1">
    <location>
        <begin position="260"/>
        <end position="280"/>
    </location>
</feature>
<keyword evidence="1" id="KW-1133">Transmembrane helix</keyword>
<organism evidence="2 3">
    <name type="scientific">Oceanobacillus limi</name>
    <dbReference type="NCBI Taxonomy" id="930131"/>
    <lineage>
        <taxon>Bacteria</taxon>
        <taxon>Bacillati</taxon>
        <taxon>Bacillota</taxon>
        <taxon>Bacilli</taxon>
        <taxon>Bacillales</taxon>
        <taxon>Bacillaceae</taxon>
        <taxon>Oceanobacillus</taxon>
    </lineage>
</organism>
<evidence type="ECO:0000313" key="2">
    <source>
        <dbReference type="EMBL" id="SET15351.1"/>
    </source>
</evidence>
<keyword evidence="3" id="KW-1185">Reference proteome</keyword>
<dbReference type="STRING" id="930131.SAMN05216389_10672"/>
<feature type="transmembrane region" description="Helical" evidence="1">
    <location>
        <begin position="103"/>
        <end position="128"/>
    </location>
</feature>
<gene>
    <name evidence="2" type="ORF">SAMN05216389_10672</name>
</gene>
<evidence type="ECO:0000313" key="3">
    <source>
        <dbReference type="Proteomes" id="UP000198618"/>
    </source>
</evidence>
<dbReference type="Proteomes" id="UP000198618">
    <property type="component" value="Unassembled WGS sequence"/>
</dbReference>
<name>A0A1I0C7J2_9BACI</name>
<feature type="transmembrane region" description="Helical" evidence="1">
    <location>
        <begin position="233"/>
        <end position="253"/>
    </location>
</feature>
<proteinExistence type="predicted"/>
<sequence>MYMRWNSLLVFYLKQIGKSKLYMGASFLVFLLLITRLIIFFANEFNPEAYGQLPGEIAMIVQMISLFYIIFFFRLQSNELLYGIQAFFVDGYRIMVEKISSMFVAHTIIQGMMLAVTYLIFAVTYFAVGIEISYIYLSLFRFLLLYMFFPFVLSMMYGIVVAMLFGKNKISFFLILLIWIVTGSMVSELFVDFFSSIQANEWRSLLFIGLNSVQHVYQSYIGFDMHWGNELKLLTWFLVITGAILILSLRWTLIVRERNWVLMIVFFIAFVTIATANGSIELSTKAFSRADQTIEVEYYKDLDNPKTDLRYEIEAYTISMNDHNVTVQIDFSKMNTKNPTFQLYHAYPIKWIKEEDELVDFKRSGDILKVNLLGYTDSLTFQYEIIDTQLIPYTNSNIALLADKAWYPKKRASHMYEENELIDWIELTEDFIPEENYVFTLQVREPLFTNLPKKGEVYHGNTQAVTLIYGQGNQLTYDDYLITYPADWPKMEERVPEVLFQLDKTITGIKRIAPTTVDTLPSNIVFSNFGLSSFMIKDHLVYNTGYLEAVNSEISMKDLHNNLIRFIVPQKGSNLLFDEWVTMSGEYIRDITNGGTNMFGLSPNFGFLSEAEHNVVLTIYNKYNQLNLEQKQQFLREWYRNMNEDWTWDQVLELVERGR</sequence>
<feature type="transmembrane region" description="Helical" evidence="1">
    <location>
        <begin position="21"/>
        <end position="42"/>
    </location>
</feature>
<protein>
    <recommendedName>
        <fullName evidence="4">ABC-type transport system involved in multi-copper enzyme maturation, permease component</fullName>
    </recommendedName>
</protein>
<dbReference type="AlphaFoldDB" id="A0A1I0C7J2"/>
<reference evidence="2 3" key="1">
    <citation type="submission" date="2016-10" db="EMBL/GenBank/DDBJ databases">
        <authorList>
            <person name="de Groot N.N."/>
        </authorList>
    </citation>
    <scope>NUCLEOTIDE SEQUENCE [LARGE SCALE GENOMIC DNA]</scope>
    <source>
        <strain evidence="2 3">IBRC-M 10780</strain>
    </source>
</reference>
<evidence type="ECO:0000256" key="1">
    <source>
        <dbReference type="SAM" id="Phobius"/>
    </source>
</evidence>
<feature type="transmembrane region" description="Helical" evidence="1">
    <location>
        <begin position="57"/>
        <end position="75"/>
    </location>
</feature>
<accession>A0A1I0C7J2</accession>
<dbReference type="EMBL" id="FOHE01000006">
    <property type="protein sequence ID" value="SET15351.1"/>
    <property type="molecule type" value="Genomic_DNA"/>
</dbReference>
<feature type="transmembrane region" description="Helical" evidence="1">
    <location>
        <begin position="134"/>
        <end position="165"/>
    </location>
</feature>
<keyword evidence="1" id="KW-0812">Transmembrane</keyword>
<evidence type="ECO:0008006" key="4">
    <source>
        <dbReference type="Google" id="ProtNLM"/>
    </source>
</evidence>
<keyword evidence="1" id="KW-0472">Membrane</keyword>